<sequence length="509" mass="56452">MRNLRYQCDKYGSLASPKVTVGTEGSSNYSQAEFEDQYSLNSSTSYTFQARSQKKFGKHLSGAPPRQSSYAPQLQRQKKTPASTKFRQGFESTEWKEAGVVSSMSSPLVSVETKTLSVRKRSMSLPGINELFGDEVQIVKRKRLAQQEQINVHAKYGESESPLQQQQIHLPTFKSVVTGDYKRLMSPWLQDILCSKQAQRREQMGKCMETSSGSPLSRPHPLPPLPLPPPPQHQQQCTRSPCVSIHPPSSSSPVYYNPAPGPAKDTEFMLSSPSIAASTTSSAIAVMPSAHDNTCDTSECADVRAKGMRRVRREEEMAKPMHLSTGYPLIPTLGQLKFNIGLDPRIDYNYDLIYQHYQFIKIHYCNKGLPIYAPDSSYGIKKRWQRLINVGIRLDSLIRSIMATSAAVTPSTGPGDVQANAGECSSTSSSSSSIAGSGIQYTPASVPRHAFDEAVQMLISEQIRADRDLGRYADILPKINRMAECFDKEGQDIMIPRILDNSAQRNSSQ</sequence>
<dbReference type="EMBL" id="JANBPU010000024">
    <property type="protein sequence ID" value="KAJ1919612.1"/>
    <property type="molecule type" value="Genomic_DNA"/>
</dbReference>
<gene>
    <name evidence="2" type="ORF">H4219_001860</name>
</gene>
<feature type="region of interest" description="Disordered" evidence="1">
    <location>
        <begin position="55"/>
        <end position="88"/>
    </location>
</feature>
<organism evidence="2 3">
    <name type="scientific">Mycoemilia scoparia</name>
    <dbReference type="NCBI Taxonomy" id="417184"/>
    <lineage>
        <taxon>Eukaryota</taxon>
        <taxon>Fungi</taxon>
        <taxon>Fungi incertae sedis</taxon>
        <taxon>Zoopagomycota</taxon>
        <taxon>Kickxellomycotina</taxon>
        <taxon>Kickxellomycetes</taxon>
        <taxon>Kickxellales</taxon>
        <taxon>Kickxellaceae</taxon>
        <taxon>Mycoemilia</taxon>
    </lineage>
</organism>
<dbReference type="Proteomes" id="UP001150538">
    <property type="component" value="Unassembled WGS sequence"/>
</dbReference>
<evidence type="ECO:0000313" key="3">
    <source>
        <dbReference type="Proteomes" id="UP001150538"/>
    </source>
</evidence>
<accession>A0A9W8DVI3</accession>
<feature type="compositionally biased region" description="Pro residues" evidence="1">
    <location>
        <begin position="218"/>
        <end position="232"/>
    </location>
</feature>
<reference evidence="2" key="1">
    <citation type="submission" date="2022-07" db="EMBL/GenBank/DDBJ databases">
        <title>Phylogenomic reconstructions and comparative analyses of Kickxellomycotina fungi.</title>
        <authorList>
            <person name="Reynolds N.K."/>
            <person name="Stajich J.E."/>
            <person name="Barry K."/>
            <person name="Grigoriev I.V."/>
            <person name="Crous P."/>
            <person name="Smith M.E."/>
        </authorList>
    </citation>
    <scope>NUCLEOTIDE SEQUENCE</scope>
    <source>
        <strain evidence="2">NBRC 100468</strain>
    </source>
</reference>
<proteinExistence type="predicted"/>
<keyword evidence="3" id="KW-1185">Reference proteome</keyword>
<feature type="region of interest" description="Disordered" evidence="1">
    <location>
        <begin position="203"/>
        <end position="259"/>
    </location>
</feature>
<evidence type="ECO:0000313" key="2">
    <source>
        <dbReference type="EMBL" id="KAJ1919612.1"/>
    </source>
</evidence>
<comment type="caution">
    <text evidence="2">The sequence shown here is derived from an EMBL/GenBank/DDBJ whole genome shotgun (WGS) entry which is preliminary data.</text>
</comment>
<name>A0A9W8DVI3_9FUNG</name>
<feature type="region of interest" description="Disordered" evidence="1">
    <location>
        <begin position="407"/>
        <end position="435"/>
    </location>
</feature>
<feature type="compositionally biased region" description="Polar residues" evidence="1">
    <location>
        <begin position="66"/>
        <end position="86"/>
    </location>
</feature>
<dbReference type="OrthoDB" id="10599368at2759"/>
<dbReference type="AlphaFoldDB" id="A0A9W8DVI3"/>
<feature type="compositionally biased region" description="Low complexity" evidence="1">
    <location>
        <begin position="233"/>
        <end position="258"/>
    </location>
</feature>
<evidence type="ECO:0000256" key="1">
    <source>
        <dbReference type="SAM" id="MobiDB-lite"/>
    </source>
</evidence>
<protein>
    <submittedName>
        <fullName evidence="2">Uncharacterized protein</fullName>
    </submittedName>
</protein>